<gene>
    <name evidence="9" type="ORF">BD626DRAFT_502840</name>
</gene>
<keyword evidence="2" id="KW-0813">Transport</keyword>
<feature type="compositionally biased region" description="Polar residues" evidence="7">
    <location>
        <begin position="1"/>
        <end position="12"/>
    </location>
</feature>
<dbReference type="PANTHER" id="PTHR10778">
    <property type="entry name" value="SOLUTE CARRIER FAMILY 35 MEMBER B"/>
    <property type="match status" value="1"/>
</dbReference>
<dbReference type="SUPFAM" id="SSF103481">
    <property type="entry name" value="Multidrug resistance efflux transporter EmrE"/>
    <property type="match status" value="1"/>
</dbReference>
<feature type="region of interest" description="Disordered" evidence="7">
    <location>
        <begin position="349"/>
        <end position="370"/>
    </location>
</feature>
<evidence type="ECO:0000313" key="9">
    <source>
        <dbReference type="EMBL" id="TRM61135.1"/>
    </source>
</evidence>
<evidence type="ECO:0000256" key="4">
    <source>
        <dbReference type="ARBA" id="ARBA00022692"/>
    </source>
</evidence>
<sequence length="370" mass="40617">MARRNATQSNSAAMKDVSRTNKPSPRLAQAAPMLFDYYSALGMVIGGCCTNVWAYEELLLINPRIGSALTFSQMLFITLQSLPSFLNFRGGFPRLKPRQVPLSNWATQVTLVTAGSLFNNWVYAYKVPLTVMIVFRSAGLAVSMLLGYFVMHKRYTVTQVFSAAIVSIGVVFATLSRSSASTTTGKLTPESAEDLHKYTLGIIMLSSSLLISGILGILQERTYKKYGPCWREGVFYTHFLSLPIFLFLIPDIQQGMQSLSAPQNNRSAPLAFALLITNLLSQLVCVRGVNRLTSQVSSVSTNLVLTIRKALSLCFSVWWFGNPWNARLVRGAGMVFAGGLLFGWGGDGKSVQDDQSTSAKKGKDSEKKTQ</sequence>
<feature type="compositionally biased region" description="Basic and acidic residues" evidence="7">
    <location>
        <begin position="361"/>
        <end position="370"/>
    </location>
</feature>
<keyword evidence="5 8" id="KW-1133">Transmembrane helix</keyword>
<keyword evidence="4 8" id="KW-0812">Transmembrane</keyword>
<evidence type="ECO:0000256" key="2">
    <source>
        <dbReference type="ARBA" id="ARBA00022448"/>
    </source>
</evidence>
<feature type="transmembrane region" description="Helical" evidence="8">
    <location>
        <begin position="195"/>
        <end position="218"/>
    </location>
</feature>
<dbReference type="GO" id="GO:0005462">
    <property type="term" value="F:UDP-N-acetylglucosamine transmembrane transporter activity"/>
    <property type="evidence" value="ECO:0007669"/>
    <property type="project" value="TreeGrafter"/>
</dbReference>
<accession>A0A550C8M5</accession>
<feature type="transmembrane region" description="Helical" evidence="8">
    <location>
        <begin position="269"/>
        <end position="289"/>
    </location>
</feature>
<dbReference type="Pfam" id="PF08449">
    <property type="entry name" value="UAA"/>
    <property type="match status" value="1"/>
</dbReference>
<evidence type="ECO:0000256" key="5">
    <source>
        <dbReference type="ARBA" id="ARBA00022989"/>
    </source>
</evidence>
<reference evidence="9 10" key="1">
    <citation type="journal article" date="2019" name="New Phytol.">
        <title>Comparative genomics reveals unique wood-decay strategies and fruiting body development in the Schizophyllaceae.</title>
        <authorList>
            <person name="Almasi E."/>
            <person name="Sahu N."/>
            <person name="Krizsan K."/>
            <person name="Balint B."/>
            <person name="Kovacs G.M."/>
            <person name="Kiss B."/>
            <person name="Cseklye J."/>
            <person name="Drula E."/>
            <person name="Henrissat B."/>
            <person name="Nagy I."/>
            <person name="Chovatia M."/>
            <person name="Adam C."/>
            <person name="LaButti K."/>
            <person name="Lipzen A."/>
            <person name="Riley R."/>
            <person name="Grigoriev I.V."/>
            <person name="Nagy L.G."/>
        </authorList>
    </citation>
    <scope>NUCLEOTIDE SEQUENCE [LARGE SCALE GENOMIC DNA]</scope>
    <source>
        <strain evidence="9 10">NL-1724</strain>
    </source>
</reference>
<evidence type="ECO:0000256" key="3">
    <source>
        <dbReference type="ARBA" id="ARBA00022597"/>
    </source>
</evidence>
<organism evidence="9 10">
    <name type="scientific">Schizophyllum amplum</name>
    <dbReference type="NCBI Taxonomy" id="97359"/>
    <lineage>
        <taxon>Eukaryota</taxon>
        <taxon>Fungi</taxon>
        <taxon>Dikarya</taxon>
        <taxon>Basidiomycota</taxon>
        <taxon>Agaricomycotina</taxon>
        <taxon>Agaricomycetes</taxon>
        <taxon>Agaricomycetidae</taxon>
        <taxon>Agaricales</taxon>
        <taxon>Schizophyllaceae</taxon>
        <taxon>Schizophyllum</taxon>
    </lineage>
</organism>
<dbReference type="PANTHER" id="PTHR10778:SF4">
    <property type="entry name" value="NUCLEOTIDE SUGAR TRANSPORTER SLC35B4"/>
    <property type="match status" value="1"/>
</dbReference>
<keyword evidence="3" id="KW-0762">Sugar transport</keyword>
<keyword evidence="6 8" id="KW-0472">Membrane</keyword>
<evidence type="ECO:0000313" key="10">
    <source>
        <dbReference type="Proteomes" id="UP000320762"/>
    </source>
</evidence>
<dbReference type="GO" id="GO:0000139">
    <property type="term" value="C:Golgi membrane"/>
    <property type="evidence" value="ECO:0007669"/>
    <property type="project" value="TreeGrafter"/>
</dbReference>
<feature type="transmembrane region" description="Helical" evidence="8">
    <location>
        <begin position="230"/>
        <end position="249"/>
    </location>
</feature>
<dbReference type="NCBIfam" id="TIGR00803">
    <property type="entry name" value="nst"/>
    <property type="match status" value="1"/>
</dbReference>
<dbReference type="InterPro" id="IPR037185">
    <property type="entry name" value="EmrE-like"/>
</dbReference>
<dbReference type="EMBL" id="VDMD01000018">
    <property type="protein sequence ID" value="TRM61135.1"/>
    <property type="molecule type" value="Genomic_DNA"/>
</dbReference>
<dbReference type="AlphaFoldDB" id="A0A550C8M5"/>
<comment type="subcellular location">
    <subcellularLocation>
        <location evidence="1">Endomembrane system</location>
        <topology evidence="1">Multi-pass membrane protein</topology>
    </subcellularLocation>
</comment>
<evidence type="ECO:0000256" key="8">
    <source>
        <dbReference type="SAM" id="Phobius"/>
    </source>
</evidence>
<dbReference type="GO" id="GO:0005789">
    <property type="term" value="C:endoplasmic reticulum membrane"/>
    <property type="evidence" value="ECO:0007669"/>
    <property type="project" value="TreeGrafter"/>
</dbReference>
<feature type="region of interest" description="Disordered" evidence="7">
    <location>
        <begin position="1"/>
        <end position="24"/>
    </location>
</feature>
<dbReference type="Proteomes" id="UP000320762">
    <property type="component" value="Unassembled WGS sequence"/>
</dbReference>
<keyword evidence="10" id="KW-1185">Reference proteome</keyword>
<protein>
    <submittedName>
        <fullName evidence="9">UAA transporter</fullName>
    </submittedName>
</protein>
<dbReference type="InterPro" id="IPR013657">
    <property type="entry name" value="SCL35B1-4/HUT1"/>
</dbReference>
<comment type="caution">
    <text evidence="9">The sequence shown here is derived from an EMBL/GenBank/DDBJ whole genome shotgun (WGS) entry which is preliminary data.</text>
</comment>
<feature type="transmembrane region" description="Helical" evidence="8">
    <location>
        <begin position="100"/>
        <end position="123"/>
    </location>
</feature>
<dbReference type="OrthoDB" id="999962at2759"/>
<feature type="transmembrane region" description="Helical" evidence="8">
    <location>
        <begin position="129"/>
        <end position="150"/>
    </location>
</feature>
<feature type="transmembrane region" description="Helical" evidence="8">
    <location>
        <begin position="157"/>
        <end position="175"/>
    </location>
</feature>
<name>A0A550C8M5_9AGAR</name>
<evidence type="ECO:0000256" key="6">
    <source>
        <dbReference type="ARBA" id="ARBA00023136"/>
    </source>
</evidence>
<dbReference type="GO" id="GO:0005464">
    <property type="term" value="F:UDP-xylose transmembrane transporter activity"/>
    <property type="evidence" value="ECO:0007669"/>
    <property type="project" value="TreeGrafter"/>
</dbReference>
<evidence type="ECO:0000256" key="1">
    <source>
        <dbReference type="ARBA" id="ARBA00004127"/>
    </source>
</evidence>
<proteinExistence type="predicted"/>
<evidence type="ECO:0000256" key="7">
    <source>
        <dbReference type="SAM" id="MobiDB-lite"/>
    </source>
</evidence>